<sequence length="235" mass="26704">MLSKLLQNMKLSRVALIILIIGILLVLIAPFLFTRNGTLEFTTTGQIGDTIGGTTAPITSLIGSILVYLALKAQIRANEIIQEQIDDQKKDEKAKKQLTYISDLYKYFLQTVESFEYDKAKGNGGIIKLSRELANLDRKFAHDDSLYDKGKMAELNAIFRLENLFIEQLNKVNIDSNDKQYFNELIKFHLDSFVLPYINAESEKPQCILCGENHNGFPKKLAELVQKIESNIRLE</sequence>
<dbReference type="Proteomes" id="UP000184488">
    <property type="component" value="Unassembled WGS sequence"/>
</dbReference>
<keyword evidence="3" id="KW-1185">Reference proteome</keyword>
<gene>
    <name evidence="2" type="ORF">SAMN05444363_1721</name>
</gene>
<name>A0A1M6EDE0_9FLAO</name>
<evidence type="ECO:0000313" key="3">
    <source>
        <dbReference type="Proteomes" id="UP000184488"/>
    </source>
</evidence>
<dbReference type="STRING" id="415425.SAMN05444363_1721"/>
<evidence type="ECO:0000313" key="2">
    <source>
        <dbReference type="EMBL" id="SHI83496.1"/>
    </source>
</evidence>
<dbReference type="EMBL" id="FQZI01000003">
    <property type="protein sequence ID" value="SHI83496.1"/>
    <property type="molecule type" value="Genomic_DNA"/>
</dbReference>
<protein>
    <recommendedName>
        <fullName evidence="4">Phage abortive infection protein</fullName>
    </recommendedName>
</protein>
<organism evidence="2 3">
    <name type="scientific">Flavobacterium terrae</name>
    <dbReference type="NCBI Taxonomy" id="415425"/>
    <lineage>
        <taxon>Bacteria</taxon>
        <taxon>Pseudomonadati</taxon>
        <taxon>Bacteroidota</taxon>
        <taxon>Flavobacteriia</taxon>
        <taxon>Flavobacteriales</taxon>
        <taxon>Flavobacteriaceae</taxon>
        <taxon>Flavobacterium</taxon>
    </lineage>
</organism>
<keyword evidence="1" id="KW-0812">Transmembrane</keyword>
<feature type="transmembrane region" description="Helical" evidence="1">
    <location>
        <begin position="12"/>
        <end position="33"/>
    </location>
</feature>
<evidence type="ECO:0008006" key="4">
    <source>
        <dbReference type="Google" id="ProtNLM"/>
    </source>
</evidence>
<feature type="transmembrane region" description="Helical" evidence="1">
    <location>
        <begin position="53"/>
        <end position="71"/>
    </location>
</feature>
<keyword evidence="1" id="KW-1133">Transmembrane helix</keyword>
<proteinExistence type="predicted"/>
<dbReference type="AlphaFoldDB" id="A0A1M6EDE0"/>
<keyword evidence="1" id="KW-0472">Membrane</keyword>
<reference evidence="3" key="1">
    <citation type="submission" date="2016-11" db="EMBL/GenBank/DDBJ databases">
        <authorList>
            <person name="Varghese N."/>
            <person name="Submissions S."/>
        </authorList>
    </citation>
    <scope>NUCLEOTIDE SEQUENCE [LARGE SCALE GENOMIC DNA]</scope>
    <source>
        <strain evidence="3">DSM 18829</strain>
    </source>
</reference>
<evidence type="ECO:0000256" key="1">
    <source>
        <dbReference type="SAM" id="Phobius"/>
    </source>
</evidence>
<accession>A0A1M6EDE0</accession>